<evidence type="ECO:0000313" key="1">
    <source>
        <dbReference type="EMBL" id="KJF76386.1"/>
    </source>
</evidence>
<dbReference type="AlphaFoldDB" id="A0A0D8L5C7"/>
<name>A0A0D8L5C7_MORMO</name>
<dbReference type="EMBL" id="JZSH01000336">
    <property type="protein sequence ID" value="KJF76386.1"/>
    <property type="molecule type" value="Genomic_DNA"/>
</dbReference>
<reference evidence="1 2" key="1">
    <citation type="submission" date="2015-02" db="EMBL/GenBank/DDBJ databases">
        <title>Whole genome shotgun sequencing of cultured foodborne pathogen.</title>
        <authorList>
            <person name="Timme R."/>
            <person name="Allard M.W."/>
            <person name="Strain E."/>
            <person name="Evans P.S."/>
            <person name="Brown E."/>
        </authorList>
    </citation>
    <scope>NUCLEOTIDE SEQUENCE [LARGE SCALE GENOMIC DNA]</scope>
    <source>
        <strain evidence="1 2">GCSL-TSO-24</strain>
    </source>
</reference>
<dbReference type="Proteomes" id="UP000032582">
    <property type="component" value="Unassembled WGS sequence"/>
</dbReference>
<proteinExistence type="predicted"/>
<sequence>MSALLDKFINLCNIPKWDIHNYLPGNQNKQHDTILTDYHLTKIAEHYYFRHNITRDIYLCLRGDVYFYILTEYLDQVNCVLPLSPTNNLQHHISEKTFMNIINNKGDVLMAGKLSVDDGRIKCWRPFDSFTGEPGRYQRALDSDAIKNLLTLHLIN</sequence>
<comment type="caution">
    <text evidence="1">The sequence shown here is derived from an EMBL/GenBank/DDBJ whole genome shotgun (WGS) entry which is preliminary data.</text>
</comment>
<organism evidence="1 2">
    <name type="scientific">Morganella morganii</name>
    <name type="common">Proteus morganii</name>
    <dbReference type="NCBI Taxonomy" id="582"/>
    <lineage>
        <taxon>Bacteria</taxon>
        <taxon>Pseudomonadati</taxon>
        <taxon>Pseudomonadota</taxon>
        <taxon>Gammaproteobacteria</taxon>
        <taxon>Enterobacterales</taxon>
        <taxon>Morganellaceae</taxon>
        <taxon>Morganella</taxon>
    </lineage>
</organism>
<dbReference type="PATRIC" id="fig|582.24.peg.6036"/>
<accession>A0A0D8L5C7</accession>
<gene>
    <name evidence="1" type="ORF">UA45_18900</name>
</gene>
<evidence type="ECO:0000313" key="2">
    <source>
        <dbReference type="Proteomes" id="UP000032582"/>
    </source>
</evidence>
<protein>
    <submittedName>
        <fullName evidence="1">Uncharacterized protein</fullName>
    </submittedName>
</protein>